<evidence type="ECO:0000313" key="2">
    <source>
        <dbReference type="EMBL" id="WMW77983.1"/>
    </source>
</evidence>
<dbReference type="Proteomes" id="UP001180481">
    <property type="component" value="Chromosome"/>
</dbReference>
<gene>
    <name evidence="2" type="ORF">RF683_00630</name>
</gene>
<name>A0ABY9RAZ0_9FLAO</name>
<reference evidence="2" key="1">
    <citation type="submission" date="2023-09" db="EMBL/GenBank/DDBJ databases">
        <title>Flavobacterium sp. 20NA77.7 isolated from freshwater.</title>
        <authorList>
            <person name="Le V."/>
            <person name="Ko S.-R."/>
            <person name="Ahn C.-Y."/>
            <person name="Oh H.-M."/>
        </authorList>
    </citation>
    <scope>NUCLEOTIDE SEQUENCE</scope>
    <source>
        <strain evidence="2">20NA77.7</strain>
    </source>
</reference>
<evidence type="ECO:0008006" key="4">
    <source>
        <dbReference type="Google" id="ProtNLM"/>
    </source>
</evidence>
<accession>A0ABY9RAZ0</accession>
<dbReference type="RefSeq" id="WP_309532309.1">
    <property type="nucleotide sequence ID" value="NZ_CP133721.1"/>
</dbReference>
<protein>
    <recommendedName>
        <fullName evidence="4">Antitoxin component YwqK of the YwqJK toxin-antitoxin module</fullName>
    </recommendedName>
</protein>
<dbReference type="Gene3D" id="3.90.930.1">
    <property type="match status" value="2"/>
</dbReference>
<evidence type="ECO:0000256" key="1">
    <source>
        <dbReference type="SAM" id="SignalP"/>
    </source>
</evidence>
<keyword evidence="1" id="KW-0732">Signal</keyword>
<dbReference type="SUPFAM" id="SSF82185">
    <property type="entry name" value="Histone H3 K4-specific methyltransferase SET7/9 N-terminal domain"/>
    <property type="match status" value="3"/>
</dbReference>
<sequence>MKQLFIFSMFLISSVLMAQNAYINNEYDIEIRMPDIRNMASFFYSEWELDPADMSNKLTDVETLKKSNKQTNIRYDITKNRLEGTVVKVYINSKIYSEATYKNGLLEGKKTIYHVNGSTFQEMDFKNGKANGVCNIYDDQYHLVIETHYKDNIKNGIRRYTYPNYDKKILEGNYVNGNLVGNLKFYEGKNLYILPNDFKKGNVQRFVNDKLVTEYSIINTREIHGDAKVYNYDTGTLSVKIPYYLGKKHGFVEFYNAKGEITSTYEYRFGKKIGEHKTFSNAKKLLKEEYYDQQGLKTGTWKNYNAGGEIEREQNFKNDSLNGQVINYKNGKITSVTTYKNNKRNGYILYNKDNNLKSSEAIYENEELVKETAYYANQAVFYIHEKDTNTGLYSIKYYDKAGKLLHENKYNTKKLPVGINKFYTLKDDEPTSTNETHYDANGRKIKYIYKMYGGGVVETNYRNEVMHGVKIIFDEKTNTEKREYYYESQGKSKLVTKEEFESLIKAENK</sequence>
<dbReference type="EMBL" id="CP133721">
    <property type="protein sequence ID" value="WMW77983.1"/>
    <property type="molecule type" value="Genomic_DNA"/>
</dbReference>
<dbReference type="Gene3D" id="2.20.110.10">
    <property type="entry name" value="Histone H3 K4-specific methyltransferase SET7/9 N-terminal domain"/>
    <property type="match status" value="2"/>
</dbReference>
<feature type="chain" id="PRO_5047510274" description="Antitoxin component YwqK of the YwqJK toxin-antitoxin module" evidence="1">
    <location>
        <begin position="19"/>
        <end position="509"/>
    </location>
</feature>
<keyword evidence="3" id="KW-1185">Reference proteome</keyword>
<evidence type="ECO:0000313" key="3">
    <source>
        <dbReference type="Proteomes" id="UP001180481"/>
    </source>
</evidence>
<feature type="signal peptide" evidence="1">
    <location>
        <begin position="1"/>
        <end position="18"/>
    </location>
</feature>
<organism evidence="2 3">
    <name type="scientific">Flavobacterium nakdongensis</name>
    <dbReference type="NCBI Taxonomy" id="3073563"/>
    <lineage>
        <taxon>Bacteria</taxon>
        <taxon>Pseudomonadati</taxon>
        <taxon>Bacteroidota</taxon>
        <taxon>Flavobacteriia</taxon>
        <taxon>Flavobacteriales</taxon>
        <taxon>Flavobacteriaceae</taxon>
        <taxon>Flavobacterium</taxon>
    </lineage>
</organism>
<proteinExistence type="predicted"/>